<reference evidence="2" key="1">
    <citation type="submission" date="2021-06" db="EMBL/GenBank/DDBJ databases">
        <authorList>
            <person name="Hodson N. C."/>
            <person name="Mongue J. A."/>
            <person name="Jaron S. K."/>
        </authorList>
    </citation>
    <scope>NUCLEOTIDE SEQUENCE</scope>
</reference>
<keyword evidence="3" id="KW-1185">Reference proteome</keyword>
<sequence>VKDQTIPRNPGTFRNSPTPTINSRYITAAQVTAVFHNINQMINP</sequence>
<dbReference type="AlphaFoldDB" id="A0A8J2KJW7"/>
<gene>
    <name evidence="2" type="ORF">AFUS01_LOCUS25041</name>
</gene>
<accession>A0A8J2KJW7</accession>
<protein>
    <submittedName>
        <fullName evidence="2">Uncharacterized protein</fullName>
    </submittedName>
</protein>
<dbReference type="EMBL" id="CAJVCH010318812">
    <property type="protein sequence ID" value="CAG7786474.1"/>
    <property type="molecule type" value="Genomic_DNA"/>
</dbReference>
<evidence type="ECO:0000256" key="1">
    <source>
        <dbReference type="SAM" id="MobiDB-lite"/>
    </source>
</evidence>
<feature type="region of interest" description="Disordered" evidence="1">
    <location>
        <begin position="1"/>
        <end position="20"/>
    </location>
</feature>
<proteinExistence type="predicted"/>
<evidence type="ECO:0000313" key="3">
    <source>
        <dbReference type="Proteomes" id="UP000708208"/>
    </source>
</evidence>
<evidence type="ECO:0000313" key="2">
    <source>
        <dbReference type="EMBL" id="CAG7786474.1"/>
    </source>
</evidence>
<feature type="non-terminal residue" evidence="2">
    <location>
        <position position="1"/>
    </location>
</feature>
<dbReference type="Proteomes" id="UP000708208">
    <property type="component" value="Unassembled WGS sequence"/>
</dbReference>
<organism evidence="2 3">
    <name type="scientific">Allacma fusca</name>
    <dbReference type="NCBI Taxonomy" id="39272"/>
    <lineage>
        <taxon>Eukaryota</taxon>
        <taxon>Metazoa</taxon>
        <taxon>Ecdysozoa</taxon>
        <taxon>Arthropoda</taxon>
        <taxon>Hexapoda</taxon>
        <taxon>Collembola</taxon>
        <taxon>Symphypleona</taxon>
        <taxon>Sminthuridae</taxon>
        <taxon>Allacma</taxon>
    </lineage>
</organism>
<comment type="caution">
    <text evidence="2">The sequence shown here is derived from an EMBL/GenBank/DDBJ whole genome shotgun (WGS) entry which is preliminary data.</text>
</comment>
<name>A0A8J2KJW7_9HEXA</name>